<keyword evidence="5 8" id="KW-1133">Transmembrane helix</keyword>
<dbReference type="PANTHER" id="PTHR30460:SF0">
    <property type="entry name" value="MODERATE CONDUCTANCE MECHANOSENSITIVE CHANNEL YBIO"/>
    <property type="match status" value="1"/>
</dbReference>
<feature type="domain" description="Mechanosensitive ion channel MscS" evidence="9">
    <location>
        <begin position="134"/>
        <end position="199"/>
    </location>
</feature>
<dbReference type="Pfam" id="PF21082">
    <property type="entry name" value="MS_channel_3rd"/>
    <property type="match status" value="1"/>
</dbReference>
<dbReference type="InterPro" id="IPR045276">
    <property type="entry name" value="YbiO_bact"/>
</dbReference>
<sequence length="313" mass="34189">MASQNTEPTDLTTVADQTIENVNRFVAYFQDTEMWIGFGFKLVGVALIILALYVASRILTSMVQRVFTLRKIHEDNIVAQRQNETLLKLAQNTIRYVLGLVMILTVLGQFGVNIAGLIASAGVAGLAISFGAQNLVKDVITGAFIIFENQYKNGDYVKLNQQVDGTVIEVGIRTTKLKGLNGQVTIIPNGQIMQVTNYSLENSVAVVDIGVAYEEDMANVEKALKEIAKTVEEKYHDLFIEPITLAGVQSLGPSEVVYRLMAEVPPTQHFAAGRILHKELKAGLDERGIEIPYPRTVMMSPTTSTKGAPGDAS</sequence>
<evidence type="ECO:0000256" key="8">
    <source>
        <dbReference type="SAM" id="Phobius"/>
    </source>
</evidence>
<gene>
    <name evidence="12" type="primary">mscS</name>
    <name evidence="12" type="ORF">NCTC13163_03094</name>
</gene>
<evidence type="ECO:0000313" key="12">
    <source>
        <dbReference type="EMBL" id="STO09656.1"/>
    </source>
</evidence>
<dbReference type="EMBL" id="UGGP01000001">
    <property type="protein sequence ID" value="STO09656.1"/>
    <property type="molecule type" value="Genomic_DNA"/>
</dbReference>
<protein>
    <submittedName>
        <fullName evidence="12">Small-conductance mechanosensitive channel</fullName>
    </submittedName>
</protein>
<keyword evidence="3" id="KW-1003">Cell membrane</keyword>
<comment type="function">
    <text evidence="7">May play a role in resistance to osmotic downshock.</text>
</comment>
<name>A0A377FYT4_9BACL</name>
<dbReference type="AlphaFoldDB" id="A0A377FYT4"/>
<comment type="subcellular location">
    <subcellularLocation>
        <location evidence="1">Cell membrane</location>
        <topology evidence="1">Multi-pass membrane protein</topology>
    </subcellularLocation>
</comment>
<dbReference type="Gene3D" id="1.10.287.1260">
    <property type="match status" value="1"/>
</dbReference>
<accession>A0A377FYT4</accession>
<feature type="transmembrane region" description="Helical" evidence="8">
    <location>
        <begin position="34"/>
        <end position="55"/>
    </location>
</feature>
<dbReference type="InterPro" id="IPR011066">
    <property type="entry name" value="MscS_channel_C_sf"/>
</dbReference>
<evidence type="ECO:0000256" key="7">
    <source>
        <dbReference type="ARBA" id="ARBA00059688"/>
    </source>
</evidence>
<dbReference type="InterPro" id="IPR023408">
    <property type="entry name" value="MscS_beta-dom_sf"/>
</dbReference>
<dbReference type="InterPro" id="IPR049142">
    <property type="entry name" value="MS_channel_1st"/>
</dbReference>
<dbReference type="PANTHER" id="PTHR30460">
    <property type="entry name" value="MODERATE CONDUCTANCE MECHANOSENSITIVE CHANNEL YBIO"/>
    <property type="match status" value="1"/>
</dbReference>
<dbReference type="InterPro" id="IPR049278">
    <property type="entry name" value="MS_channel_C"/>
</dbReference>
<dbReference type="SUPFAM" id="SSF82861">
    <property type="entry name" value="Mechanosensitive channel protein MscS (YggB), transmembrane region"/>
    <property type="match status" value="1"/>
</dbReference>
<dbReference type="Pfam" id="PF21088">
    <property type="entry name" value="MS_channel_1st"/>
    <property type="match status" value="1"/>
</dbReference>
<evidence type="ECO:0000259" key="11">
    <source>
        <dbReference type="Pfam" id="PF21088"/>
    </source>
</evidence>
<evidence type="ECO:0000313" key="13">
    <source>
        <dbReference type="Proteomes" id="UP000254060"/>
    </source>
</evidence>
<feature type="domain" description="Mechanosensitive ion channel MscS C-terminal" evidence="10">
    <location>
        <begin position="206"/>
        <end position="291"/>
    </location>
</feature>
<reference evidence="12 13" key="1">
    <citation type="submission" date="2018-06" db="EMBL/GenBank/DDBJ databases">
        <authorList>
            <consortium name="Pathogen Informatics"/>
            <person name="Doyle S."/>
        </authorList>
    </citation>
    <scope>NUCLEOTIDE SEQUENCE [LARGE SCALE GENOMIC DNA]</scope>
    <source>
        <strain evidence="12 13">NCTC13163</strain>
    </source>
</reference>
<organism evidence="12 13">
    <name type="scientific">Exiguobacterium aurantiacum</name>
    <dbReference type="NCBI Taxonomy" id="33987"/>
    <lineage>
        <taxon>Bacteria</taxon>
        <taxon>Bacillati</taxon>
        <taxon>Bacillota</taxon>
        <taxon>Bacilli</taxon>
        <taxon>Bacillales</taxon>
        <taxon>Bacillales Family XII. Incertae Sedis</taxon>
        <taxon>Exiguobacterium</taxon>
    </lineage>
</organism>
<dbReference type="OrthoDB" id="9809206at2"/>
<evidence type="ECO:0000256" key="3">
    <source>
        <dbReference type="ARBA" id="ARBA00022475"/>
    </source>
</evidence>
<evidence type="ECO:0000256" key="4">
    <source>
        <dbReference type="ARBA" id="ARBA00022692"/>
    </source>
</evidence>
<dbReference type="RefSeq" id="WP_051638853.1">
    <property type="nucleotide sequence ID" value="NZ_UGGP01000001.1"/>
</dbReference>
<feature type="transmembrane region" description="Helical" evidence="8">
    <location>
        <begin position="96"/>
        <end position="128"/>
    </location>
</feature>
<evidence type="ECO:0000259" key="9">
    <source>
        <dbReference type="Pfam" id="PF00924"/>
    </source>
</evidence>
<dbReference type="SUPFAM" id="SSF50182">
    <property type="entry name" value="Sm-like ribonucleoproteins"/>
    <property type="match status" value="1"/>
</dbReference>
<keyword evidence="4 8" id="KW-0812">Transmembrane</keyword>
<dbReference type="InterPro" id="IPR006685">
    <property type="entry name" value="MscS_channel_2nd"/>
</dbReference>
<dbReference type="STRING" id="1397694.GCA_000702585_00516"/>
<proteinExistence type="inferred from homology"/>
<dbReference type="GO" id="GO:0005886">
    <property type="term" value="C:plasma membrane"/>
    <property type="evidence" value="ECO:0007669"/>
    <property type="project" value="UniProtKB-SubCell"/>
</dbReference>
<feature type="domain" description="Mechanosensitive ion channel transmembrane helices 2/3" evidence="11">
    <location>
        <begin position="93"/>
        <end position="133"/>
    </location>
</feature>
<evidence type="ECO:0000256" key="1">
    <source>
        <dbReference type="ARBA" id="ARBA00004651"/>
    </source>
</evidence>
<dbReference type="SUPFAM" id="SSF82689">
    <property type="entry name" value="Mechanosensitive channel protein MscS (YggB), C-terminal domain"/>
    <property type="match status" value="1"/>
</dbReference>
<dbReference type="Gene3D" id="3.30.70.100">
    <property type="match status" value="1"/>
</dbReference>
<dbReference type="FunFam" id="2.30.30.60:FF:000001">
    <property type="entry name" value="MscS Mechanosensitive ion channel"/>
    <property type="match status" value="1"/>
</dbReference>
<comment type="similarity">
    <text evidence="2">Belongs to the MscS (TC 1.A.23) family.</text>
</comment>
<dbReference type="InterPro" id="IPR011014">
    <property type="entry name" value="MscS_channel_TM-2"/>
</dbReference>
<evidence type="ECO:0000259" key="10">
    <source>
        <dbReference type="Pfam" id="PF21082"/>
    </source>
</evidence>
<dbReference type="Gene3D" id="2.30.30.60">
    <property type="match status" value="1"/>
</dbReference>
<evidence type="ECO:0000256" key="2">
    <source>
        <dbReference type="ARBA" id="ARBA00008017"/>
    </source>
</evidence>
<dbReference type="Proteomes" id="UP000254060">
    <property type="component" value="Unassembled WGS sequence"/>
</dbReference>
<dbReference type="Pfam" id="PF00924">
    <property type="entry name" value="MS_channel_2nd"/>
    <property type="match status" value="1"/>
</dbReference>
<keyword evidence="6 8" id="KW-0472">Membrane</keyword>
<evidence type="ECO:0000256" key="5">
    <source>
        <dbReference type="ARBA" id="ARBA00022989"/>
    </source>
</evidence>
<dbReference type="GO" id="GO:0008381">
    <property type="term" value="F:mechanosensitive monoatomic ion channel activity"/>
    <property type="evidence" value="ECO:0007669"/>
    <property type="project" value="InterPro"/>
</dbReference>
<dbReference type="InterPro" id="IPR010920">
    <property type="entry name" value="LSM_dom_sf"/>
</dbReference>
<evidence type="ECO:0000256" key="6">
    <source>
        <dbReference type="ARBA" id="ARBA00023136"/>
    </source>
</evidence>